<feature type="transmembrane region" description="Helical" evidence="3">
    <location>
        <begin position="321"/>
        <end position="340"/>
    </location>
</feature>
<dbReference type="Proteomes" id="UP000799767">
    <property type="component" value="Unassembled WGS sequence"/>
</dbReference>
<feature type="transmembrane region" description="Helical" evidence="3">
    <location>
        <begin position="253"/>
        <end position="274"/>
    </location>
</feature>
<feature type="transmembrane region" description="Helical" evidence="3">
    <location>
        <begin position="346"/>
        <end position="368"/>
    </location>
</feature>
<feature type="transmembrane region" description="Helical" evidence="3">
    <location>
        <begin position="294"/>
        <end position="314"/>
    </location>
</feature>
<dbReference type="RefSeq" id="XP_033585230.1">
    <property type="nucleotide sequence ID" value="XM_033731760.1"/>
</dbReference>
<feature type="transmembrane region" description="Helical" evidence="3">
    <location>
        <begin position="149"/>
        <end position="169"/>
    </location>
</feature>
<evidence type="ECO:0000256" key="2">
    <source>
        <dbReference type="ARBA" id="ARBA00006727"/>
    </source>
</evidence>
<feature type="transmembrane region" description="Helical" evidence="3">
    <location>
        <begin position="181"/>
        <end position="201"/>
    </location>
</feature>
<dbReference type="InterPro" id="IPR011701">
    <property type="entry name" value="MFS"/>
</dbReference>
<comment type="similarity">
    <text evidence="2">Belongs to the major facilitator superfamily. Monocarboxylate porter (TC 2.A.1.13) family.</text>
</comment>
<dbReference type="OrthoDB" id="2213137at2759"/>
<keyword evidence="3" id="KW-0472">Membrane</keyword>
<keyword evidence="5" id="KW-1185">Reference proteome</keyword>
<proteinExistence type="inferred from homology"/>
<dbReference type="AlphaFoldDB" id="A0A6A6PFD2"/>
<feature type="transmembrane region" description="Helical" evidence="3">
    <location>
        <begin position="213"/>
        <end position="233"/>
    </location>
</feature>
<accession>A0A6A6PFD2</accession>
<feature type="transmembrane region" description="Helical" evidence="3">
    <location>
        <begin position="92"/>
        <end position="112"/>
    </location>
</feature>
<feature type="transmembrane region" description="Helical" evidence="3">
    <location>
        <begin position="424"/>
        <end position="444"/>
    </location>
</feature>
<keyword evidence="3" id="KW-1133">Transmembrane helix</keyword>
<evidence type="ECO:0000256" key="3">
    <source>
        <dbReference type="SAM" id="Phobius"/>
    </source>
</evidence>
<organism evidence="4 5">
    <name type="scientific">Neohortaea acidophila</name>
    <dbReference type="NCBI Taxonomy" id="245834"/>
    <lineage>
        <taxon>Eukaryota</taxon>
        <taxon>Fungi</taxon>
        <taxon>Dikarya</taxon>
        <taxon>Ascomycota</taxon>
        <taxon>Pezizomycotina</taxon>
        <taxon>Dothideomycetes</taxon>
        <taxon>Dothideomycetidae</taxon>
        <taxon>Mycosphaerellales</taxon>
        <taxon>Teratosphaeriaceae</taxon>
        <taxon>Neohortaea</taxon>
    </lineage>
</organism>
<protein>
    <submittedName>
        <fullName evidence="4">Major facilitator superfamily domain-containing protein</fullName>
    </submittedName>
</protein>
<dbReference type="EMBL" id="MU001643">
    <property type="protein sequence ID" value="KAF2478660.1"/>
    <property type="molecule type" value="Genomic_DNA"/>
</dbReference>
<reference evidence="4" key="1">
    <citation type="journal article" date="2020" name="Stud. Mycol.">
        <title>101 Dothideomycetes genomes: a test case for predicting lifestyles and emergence of pathogens.</title>
        <authorList>
            <person name="Haridas S."/>
            <person name="Albert R."/>
            <person name="Binder M."/>
            <person name="Bloem J."/>
            <person name="Labutti K."/>
            <person name="Salamov A."/>
            <person name="Andreopoulos B."/>
            <person name="Baker S."/>
            <person name="Barry K."/>
            <person name="Bills G."/>
            <person name="Bluhm B."/>
            <person name="Cannon C."/>
            <person name="Castanera R."/>
            <person name="Culley D."/>
            <person name="Daum C."/>
            <person name="Ezra D."/>
            <person name="Gonzalez J."/>
            <person name="Henrissat B."/>
            <person name="Kuo A."/>
            <person name="Liang C."/>
            <person name="Lipzen A."/>
            <person name="Lutzoni F."/>
            <person name="Magnuson J."/>
            <person name="Mondo S."/>
            <person name="Nolan M."/>
            <person name="Ohm R."/>
            <person name="Pangilinan J."/>
            <person name="Park H.-J."/>
            <person name="Ramirez L."/>
            <person name="Alfaro M."/>
            <person name="Sun H."/>
            <person name="Tritt A."/>
            <person name="Yoshinaga Y."/>
            <person name="Zwiers L.-H."/>
            <person name="Turgeon B."/>
            <person name="Goodwin S."/>
            <person name="Spatafora J."/>
            <person name="Crous P."/>
            <person name="Grigoriev I."/>
        </authorList>
    </citation>
    <scope>NUCLEOTIDE SEQUENCE</scope>
    <source>
        <strain evidence="4">CBS 113389</strain>
    </source>
</reference>
<dbReference type="PANTHER" id="PTHR11360">
    <property type="entry name" value="MONOCARBOXYLATE TRANSPORTER"/>
    <property type="match status" value="1"/>
</dbReference>
<evidence type="ECO:0000256" key="1">
    <source>
        <dbReference type="ARBA" id="ARBA00004141"/>
    </source>
</evidence>
<dbReference type="GeneID" id="54472762"/>
<dbReference type="Gene3D" id="1.20.1250.20">
    <property type="entry name" value="MFS general substrate transporter like domains"/>
    <property type="match status" value="2"/>
</dbReference>
<dbReference type="GO" id="GO:0022857">
    <property type="term" value="F:transmembrane transporter activity"/>
    <property type="evidence" value="ECO:0007669"/>
    <property type="project" value="InterPro"/>
</dbReference>
<dbReference type="PANTHER" id="PTHR11360:SF287">
    <property type="entry name" value="MFS MONOCARBOXYLATE TRANSPORTER"/>
    <property type="match status" value="1"/>
</dbReference>
<dbReference type="InterPro" id="IPR050327">
    <property type="entry name" value="Proton-linked_MCT"/>
</dbReference>
<dbReference type="SUPFAM" id="SSF103473">
    <property type="entry name" value="MFS general substrate transporter"/>
    <property type="match status" value="1"/>
</dbReference>
<dbReference type="Pfam" id="PF07690">
    <property type="entry name" value="MFS_1"/>
    <property type="match status" value="1"/>
</dbReference>
<gene>
    <name evidence="4" type="ORF">BDY17DRAFT_258292</name>
</gene>
<dbReference type="GO" id="GO:0016020">
    <property type="term" value="C:membrane"/>
    <property type="evidence" value="ECO:0007669"/>
    <property type="project" value="UniProtKB-SubCell"/>
</dbReference>
<feature type="transmembrane region" description="Helical" evidence="3">
    <location>
        <begin position="45"/>
        <end position="67"/>
    </location>
</feature>
<keyword evidence="3" id="KW-0812">Transmembrane</keyword>
<name>A0A6A6PFD2_9PEZI</name>
<evidence type="ECO:0000313" key="5">
    <source>
        <dbReference type="Proteomes" id="UP000799767"/>
    </source>
</evidence>
<feature type="transmembrane region" description="Helical" evidence="3">
    <location>
        <begin position="380"/>
        <end position="404"/>
    </location>
</feature>
<sequence>MSPAEEHELAQLPEIRGDAVEINVGEQEAAHSATQSLSPCDGGIAAWRLLIAAFIFEALLWDAYFMIRCFPLSFGVFQNYYSQLPQFKDDRYLSVIGTTASGMAYMSAPIMIPFIKRYAKYRRPMIYIGWPICILGLVAASFANTVPALILTQGIMYGAGFITFYYSILSMVNEYWIARRGMAYGFLCSASGASGAAMPFIVSTLLHKYGYRTTLRCIAVGLTLSTGPFIPILKGRLPESATSTPTPTDWSFLRTPLFWIYSLSNLAMGFGYFFPPLYLPSYATATGLSPTKGALLLALMSISQVLGQFSFGYLSDKRISINLLSATATLVAGIAAYTTWGLASTFSLLVVFALIYGFFGAGYTAMWARMGTAVSSEPTAAFAAFGLLNFGKGIGNVLAGPIGGALLTSGVDVEDYGVMKYQKVILFTGSCMLFSAAVIPAQYLKRARLQLGVRR</sequence>
<dbReference type="InterPro" id="IPR036259">
    <property type="entry name" value="MFS_trans_sf"/>
</dbReference>
<evidence type="ECO:0000313" key="4">
    <source>
        <dbReference type="EMBL" id="KAF2478660.1"/>
    </source>
</evidence>
<feature type="transmembrane region" description="Helical" evidence="3">
    <location>
        <begin position="124"/>
        <end position="143"/>
    </location>
</feature>
<comment type="subcellular location">
    <subcellularLocation>
        <location evidence="1">Membrane</location>
        <topology evidence="1">Multi-pass membrane protein</topology>
    </subcellularLocation>
</comment>